<evidence type="ECO:0000313" key="11">
    <source>
        <dbReference type="EMBL" id="SFB67708.1"/>
    </source>
</evidence>
<dbReference type="EC" id="1.4.3.-" evidence="6"/>
<dbReference type="PROSITE" id="PS01165">
    <property type="entry name" value="COPPER_AMINE_OXID_2"/>
    <property type="match status" value="1"/>
</dbReference>
<dbReference type="SUPFAM" id="SSF49998">
    <property type="entry name" value="Amine oxidase catalytic domain"/>
    <property type="match status" value="1"/>
</dbReference>
<dbReference type="InterPro" id="IPR000269">
    <property type="entry name" value="Cu_amine_oxidase"/>
</dbReference>
<dbReference type="GO" id="GO:0009308">
    <property type="term" value="P:amine metabolic process"/>
    <property type="evidence" value="ECO:0007669"/>
    <property type="project" value="UniProtKB-UniRule"/>
</dbReference>
<feature type="region of interest" description="Disordered" evidence="7">
    <location>
        <begin position="470"/>
        <end position="493"/>
    </location>
</feature>
<dbReference type="Pfam" id="PF02727">
    <property type="entry name" value="Cu_amine_oxidN2"/>
    <property type="match status" value="1"/>
</dbReference>
<organism evidence="11 12">
    <name type="scientific">Natronobacterium haloterrestre</name>
    <name type="common">Halobiforma haloterrestris</name>
    <dbReference type="NCBI Taxonomy" id="148448"/>
    <lineage>
        <taxon>Archaea</taxon>
        <taxon>Methanobacteriati</taxon>
        <taxon>Methanobacteriota</taxon>
        <taxon>Stenosarchaea group</taxon>
        <taxon>Halobacteria</taxon>
        <taxon>Halobacteriales</taxon>
        <taxon>Natrialbaceae</taxon>
        <taxon>Natronobacterium</taxon>
    </lineage>
</organism>
<evidence type="ECO:0000259" key="9">
    <source>
        <dbReference type="Pfam" id="PF02727"/>
    </source>
</evidence>
<keyword evidence="3 6" id="KW-0801">TPQ</keyword>
<dbReference type="PANTHER" id="PTHR10638">
    <property type="entry name" value="COPPER AMINE OXIDASE"/>
    <property type="match status" value="1"/>
</dbReference>
<dbReference type="InterPro" id="IPR015800">
    <property type="entry name" value="Cu_amine_oxidase_N2"/>
</dbReference>
<gene>
    <name evidence="11" type="ORF">SAMN05444422_10170</name>
</gene>
<dbReference type="OrthoDB" id="296432at2157"/>
<dbReference type="InterPro" id="IPR015802">
    <property type="entry name" value="Cu_amine_oxidase_N3"/>
</dbReference>
<keyword evidence="2 6" id="KW-0479">Metal-binding</keyword>
<feature type="domain" description="Copper amine oxidase N2-terminal" evidence="9">
    <location>
        <begin position="11"/>
        <end position="94"/>
    </location>
</feature>
<evidence type="ECO:0000256" key="6">
    <source>
        <dbReference type="RuleBase" id="RU000672"/>
    </source>
</evidence>
<evidence type="ECO:0000259" key="8">
    <source>
        <dbReference type="Pfam" id="PF01179"/>
    </source>
</evidence>
<dbReference type="InterPro" id="IPR016182">
    <property type="entry name" value="Cu_amine_oxidase_N-reg"/>
</dbReference>
<protein>
    <recommendedName>
        <fullName evidence="6">Amine oxidase</fullName>
        <ecNumber evidence="6">1.4.3.-</ecNumber>
    </recommendedName>
</protein>
<comment type="similarity">
    <text evidence="1 6">Belongs to the copper/topaquinone oxidase family.</text>
</comment>
<dbReference type="NCBIfam" id="NF008559">
    <property type="entry name" value="PRK11504.1"/>
    <property type="match status" value="1"/>
</dbReference>
<dbReference type="Pfam" id="PF02728">
    <property type="entry name" value="Cu_amine_oxidN3"/>
    <property type="match status" value="1"/>
</dbReference>
<dbReference type="Gene3D" id="3.10.450.40">
    <property type="match status" value="2"/>
</dbReference>
<feature type="domain" description="Copper amine oxidase catalytic" evidence="8">
    <location>
        <begin position="232"/>
        <end position="650"/>
    </location>
</feature>
<dbReference type="RefSeq" id="WP_089784372.1">
    <property type="nucleotide sequence ID" value="NZ_FOKW01000001.1"/>
</dbReference>
<reference evidence="12" key="1">
    <citation type="submission" date="2016-10" db="EMBL/GenBank/DDBJ databases">
        <authorList>
            <person name="Varghese N."/>
            <person name="Submissions S."/>
        </authorList>
    </citation>
    <scope>NUCLEOTIDE SEQUENCE [LARGE SCALE GENOMIC DNA]</scope>
    <source>
        <strain evidence="12">DSM 13078</strain>
    </source>
</reference>
<evidence type="ECO:0000256" key="7">
    <source>
        <dbReference type="SAM" id="MobiDB-lite"/>
    </source>
</evidence>
<dbReference type="EMBL" id="FOKW01000001">
    <property type="protein sequence ID" value="SFB67708.1"/>
    <property type="molecule type" value="Genomic_DNA"/>
</dbReference>
<evidence type="ECO:0000256" key="2">
    <source>
        <dbReference type="ARBA" id="ARBA00022723"/>
    </source>
</evidence>
<dbReference type="InterPro" id="IPR036460">
    <property type="entry name" value="Cu_amine_oxidase_C_sf"/>
</dbReference>
<keyword evidence="12" id="KW-1185">Reference proteome</keyword>
<dbReference type="GO" id="GO:0008131">
    <property type="term" value="F:primary methylamine oxidase activity"/>
    <property type="evidence" value="ECO:0007669"/>
    <property type="project" value="InterPro"/>
</dbReference>
<evidence type="ECO:0000256" key="3">
    <source>
        <dbReference type="ARBA" id="ARBA00022772"/>
    </source>
</evidence>
<sequence>MALEHTPVADHPLDPLSPEEIETAYEILTRERNVGEDSLCIKIELDEPDKEALEAYDETGETPDRRARTVIRNGAERKTIEATVSLDEDAVVAWEHVEGAQPSIAIEEFIACEETVKANEEWQEAVERRGVENTDRAMVDPWSAGHEFIPEDVDRSKRLAHGLTFLRPSEDDGDEGYAKPLTGIHTFVDLDRMEVLKVVDYGPPDEDQPLPPEWMAYREDDVDLREDLAAYNVDQPDGPSWSVDGHKLEWQGWHMRVGWTQREGLVLYDIGYEDDGDGEVRSIIDRASCAEMSVPYGTTDVNDRFKNAMDVGEYNIGRLAKSLTNGCDCLGHMHYWDAVMNTADGEANVLENAICLHEEDNGTLWERSDWRTESDEVRRRRRLVVSFVAAVGNYDYIFNWYFYQDASIEVEVRLTGIDSVSTVAPDEDPSGYGELVAPQLNGPIHQHFFNFRLDMNVDDGPNSLYRVENRTVPVGPDGTDPMGEADDRTHNPGGNAFYAKREKLTSEEAAKDLIDPLKGRYWQIVNENAENRLGRPTGYRLVPGGNVEAAVHPDSSVMDRSGFIRYHLWATPFREDERFPAGRYPNQHPGGAGLPAWTEADRDLEDEDLVCWYTLGVNHVTRPEDWPILPVQVYSFKLQPDNFFDESPAIDVPPQHAIEGQDVPGHGACGADGTDADAEADDD</sequence>
<proteinExistence type="inferred from homology"/>
<dbReference type="GO" id="GO:0048038">
    <property type="term" value="F:quinone binding"/>
    <property type="evidence" value="ECO:0007669"/>
    <property type="project" value="InterPro"/>
</dbReference>
<evidence type="ECO:0000259" key="10">
    <source>
        <dbReference type="Pfam" id="PF02728"/>
    </source>
</evidence>
<evidence type="ECO:0000256" key="5">
    <source>
        <dbReference type="ARBA" id="ARBA00023008"/>
    </source>
</evidence>
<dbReference type="GO" id="GO:0005507">
    <property type="term" value="F:copper ion binding"/>
    <property type="evidence" value="ECO:0007669"/>
    <property type="project" value="InterPro"/>
</dbReference>
<evidence type="ECO:0000313" key="12">
    <source>
        <dbReference type="Proteomes" id="UP000199161"/>
    </source>
</evidence>
<feature type="compositionally biased region" description="Acidic residues" evidence="7">
    <location>
        <begin position="674"/>
        <end position="683"/>
    </location>
</feature>
<evidence type="ECO:0000256" key="4">
    <source>
        <dbReference type="ARBA" id="ARBA00023002"/>
    </source>
</evidence>
<dbReference type="AlphaFoldDB" id="A0A1I1D3N5"/>
<dbReference type="Gene3D" id="2.70.98.20">
    <property type="entry name" value="Copper amine oxidase, catalytic domain"/>
    <property type="match status" value="1"/>
</dbReference>
<evidence type="ECO:0000256" key="1">
    <source>
        <dbReference type="ARBA" id="ARBA00007983"/>
    </source>
</evidence>
<keyword evidence="5 6" id="KW-0186">Copper</keyword>
<keyword evidence="4 6" id="KW-0560">Oxidoreductase</keyword>
<name>A0A1I1D3N5_NATHA</name>
<feature type="region of interest" description="Disordered" evidence="7">
    <location>
        <begin position="648"/>
        <end position="683"/>
    </location>
</feature>
<comment type="PTM">
    <text evidence="6">Topaquinone (TPQ) is generated by copper-dependent autoxidation of a specific tyrosyl residue.</text>
</comment>
<dbReference type="Pfam" id="PF01179">
    <property type="entry name" value="Cu_amine_oxid"/>
    <property type="match status" value="1"/>
</dbReference>
<dbReference type="SUPFAM" id="SSF54416">
    <property type="entry name" value="Amine oxidase N-terminal region"/>
    <property type="match status" value="2"/>
</dbReference>
<dbReference type="InterPro" id="IPR049947">
    <property type="entry name" value="Cu_Am_Ox_Cu-bd"/>
</dbReference>
<dbReference type="InterPro" id="IPR015798">
    <property type="entry name" value="Cu_amine_oxidase_C"/>
</dbReference>
<dbReference type="Proteomes" id="UP000199161">
    <property type="component" value="Unassembled WGS sequence"/>
</dbReference>
<comment type="cofactor">
    <cofactor evidence="6">
        <name>Cu cation</name>
        <dbReference type="ChEBI" id="CHEBI:23378"/>
    </cofactor>
    <text evidence="6">Contains 1 topaquinone per subunit.</text>
</comment>
<feature type="domain" description="Copper amine oxidase N3-terminal" evidence="10">
    <location>
        <begin position="102"/>
        <end position="198"/>
    </location>
</feature>
<accession>A0A1I1D3N5</accession>